<feature type="transmembrane region" description="Helical" evidence="1">
    <location>
        <begin position="244"/>
        <end position="264"/>
    </location>
</feature>
<dbReference type="VEuPathDB" id="MicrosporidiaDB:AAJ76_5000137208"/>
<dbReference type="VEuPathDB" id="MicrosporidiaDB:NCER_101847"/>
<comment type="caution">
    <text evidence="2">The sequence shown here is derived from an EMBL/GenBank/DDBJ whole genome shotgun (WGS) entry which is preliminary data.</text>
</comment>
<dbReference type="EMBL" id="JPQZ01000005">
    <property type="protein sequence ID" value="KKO76296.1"/>
    <property type="molecule type" value="Genomic_DNA"/>
</dbReference>
<dbReference type="Proteomes" id="UP000034350">
    <property type="component" value="Unassembled WGS sequence"/>
</dbReference>
<feature type="transmembrane region" description="Helical" evidence="1">
    <location>
        <begin position="7"/>
        <end position="28"/>
    </location>
</feature>
<dbReference type="VEuPathDB" id="MicrosporidiaDB:G9O61_00g008250"/>
<keyword evidence="1" id="KW-1133">Transmembrane helix</keyword>
<feature type="transmembrane region" description="Helical" evidence="1">
    <location>
        <begin position="78"/>
        <end position="96"/>
    </location>
</feature>
<dbReference type="RefSeq" id="XP_024332038.1">
    <property type="nucleotide sequence ID" value="XM_024475835.1"/>
</dbReference>
<gene>
    <name evidence="2" type="ORF">AAJ76_5000137208</name>
</gene>
<keyword evidence="1" id="KW-0812">Transmembrane</keyword>
<proteinExistence type="predicted"/>
<protein>
    <submittedName>
        <fullName evidence="2">Uncharacterized protein</fullName>
    </submittedName>
</protein>
<evidence type="ECO:0000256" key="1">
    <source>
        <dbReference type="SAM" id="Phobius"/>
    </source>
</evidence>
<name>A0A0F9WG13_9MICR</name>
<keyword evidence="1" id="KW-0472">Membrane</keyword>
<reference evidence="2 3" key="1">
    <citation type="journal article" date="2015" name="Environ. Microbiol.">
        <title>Genome analyses suggest the presence of polyploidy and recent human-driven expansions in eight global populations of the honeybee pathogen Nosema ceranae.</title>
        <authorList>
            <person name="Pelin A."/>
            <person name="Selman M."/>
            <person name="Aris-Brosou S."/>
            <person name="Farinelli L."/>
            <person name="Corradi N."/>
        </authorList>
    </citation>
    <scope>NUCLEOTIDE SEQUENCE [LARGE SCALE GENOMIC DNA]</scope>
    <source>
        <strain evidence="2 3">PA08 1199</strain>
    </source>
</reference>
<dbReference type="GeneID" id="36320782"/>
<feature type="transmembrane region" description="Helical" evidence="1">
    <location>
        <begin position="184"/>
        <end position="202"/>
    </location>
</feature>
<evidence type="ECO:0000313" key="3">
    <source>
        <dbReference type="Proteomes" id="UP000034350"/>
    </source>
</evidence>
<feature type="transmembrane region" description="Helical" evidence="1">
    <location>
        <begin position="149"/>
        <end position="178"/>
    </location>
</feature>
<evidence type="ECO:0000313" key="2">
    <source>
        <dbReference type="EMBL" id="KKO76296.1"/>
    </source>
</evidence>
<sequence>MDINAHFKFYIISAYCIFTICTIVTESLLTKKFMKFVKNSLISDLTTMAAYTNQMLCTKLLMLLEISYAADFYFNKDINSLVQIFIVKLINGMVWLNLGNKINTDIDFAIHIIITFISMCLIFCSLYFEYSSIYKYYNRHISYDPKIISVYLFLRIVNAVQNATKVFLVIRSIISIHIRYCDFYTFYSFIKFLAIIIIETYDKREKNIYNKVRAYTTLYFLLFMFGVVYMIATLKNETVKFHFISFNFEILTLFSFILLVCCTVKMRKNY</sequence>
<dbReference type="AlphaFoldDB" id="A0A0F9WG13"/>
<organism evidence="2 3">
    <name type="scientific">Vairimorpha ceranae</name>
    <dbReference type="NCBI Taxonomy" id="40302"/>
    <lineage>
        <taxon>Eukaryota</taxon>
        <taxon>Fungi</taxon>
        <taxon>Fungi incertae sedis</taxon>
        <taxon>Microsporidia</taxon>
        <taxon>Nosematidae</taxon>
        <taxon>Vairimorpha</taxon>
    </lineage>
</organism>
<accession>A0A0F9WG13</accession>
<feature type="transmembrane region" description="Helical" evidence="1">
    <location>
        <begin position="108"/>
        <end position="128"/>
    </location>
</feature>
<keyword evidence="3" id="KW-1185">Reference proteome</keyword>
<feature type="transmembrane region" description="Helical" evidence="1">
    <location>
        <begin position="214"/>
        <end position="232"/>
    </location>
</feature>